<feature type="region of interest" description="Disordered" evidence="1">
    <location>
        <begin position="326"/>
        <end position="386"/>
    </location>
</feature>
<reference evidence="2 3" key="1">
    <citation type="journal article" date="2009" name="Science">
        <title>Green evolution and dynamic adaptations revealed by genomes of the marine picoeukaryotes Micromonas.</title>
        <authorList>
            <person name="Worden A.Z."/>
            <person name="Lee J.H."/>
            <person name="Mock T."/>
            <person name="Rouze P."/>
            <person name="Simmons M.P."/>
            <person name="Aerts A.L."/>
            <person name="Allen A.E."/>
            <person name="Cuvelier M.L."/>
            <person name="Derelle E."/>
            <person name="Everett M.V."/>
            <person name="Foulon E."/>
            <person name="Grimwood J."/>
            <person name="Gundlach H."/>
            <person name="Henrissat B."/>
            <person name="Napoli C."/>
            <person name="McDonald S.M."/>
            <person name="Parker M.S."/>
            <person name="Rombauts S."/>
            <person name="Salamov A."/>
            <person name="Von Dassow P."/>
            <person name="Badger J.H."/>
            <person name="Coutinho P.M."/>
            <person name="Demir E."/>
            <person name="Dubchak I."/>
            <person name="Gentemann C."/>
            <person name="Eikrem W."/>
            <person name="Gready J.E."/>
            <person name="John U."/>
            <person name="Lanier W."/>
            <person name="Lindquist E.A."/>
            <person name="Lucas S."/>
            <person name="Mayer K.F."/>
            <person name="Moreau H."/>
            <person name="Not F."/>
            <person name="Otillar R."/>
            <person name="Panaud O."/>
            <person name="Pangilinan J."/>
            <person name="Paulsen I."/>
            <person name="Piegu B."/>
            <person name="Poliakov A."/>
            <person name="Robbens S."/>
            <person name="Schmutz J."/>
            <person name="Toulza E."/>
            <person name="Wyss T."/>
            <person name="Zelensky A."/>
            <person name="Zhou K."/>
            <person name="Armbrust E.V."/>
            <person name="Bhattacharya D."/>
            <person name="Goodenough U.W."/>
            <person name="Van de Peer Y."/>
            <person name="Grigoriev I.V."/>
        </authorList>
    </citation>
    <scope>NUCLEOTIDE SEQUENCE [LARGE SCALE GENOMIC DNA]</scope>
    <source>
        <strain evidence="3">RCC299 / NOUM17</strain>
    </source>
</reference>
<evidence type="ECO:0000256" key="1">
    <source>
        <dbReference type="SAM" id="MobiDB-lite"/>
    </source>
</evidence>
<feature type="region of interest" description="Disordered" evidence="1">
    <location>
        <begin position="889"/>
        <end position="1000"/>
    </location>
</feature>
<dbReference type="InterPro" id="IPR013783">
    <property type="entry name" value="Ig-like_fold"/>
</dbReference>
<dbReference type="RefSeq" id="XP_002501093.1">
    <property type="nucleotide sequence ID" value="XM_002501047.1"/>
</dbReference>
<proteinExistence type="predicted"/>
<dbReference type="InParanoid" id="C1E2I5"/>
<dbReference type="GO" id="GO:0044458">
    <property type="term" value="P:motile cilium assembly"/>
    <property type="evidence" value="ECO:0007669"/>
    <property type="project" value="TreeGrafter"/>
</dbReference>
<evidence type="ECO:0008006" key="4">
    <source>
        <dbReference type="Google" id="ProtNLM"/>
    </source>
</evidence>
<dbReference type="Pfam" id="PF24771">
    <property type="entry name" value="Ig_CFAP74_1st"/>
    <property type="match status" value="1"/>
</dbReference>
<dbReference type="EMBL" id="CP001324">
    <property type="protein sequence ID" value="ACO62351.1"/>
    <property type="molecule type" value="Genomic_DNA"/>
</dbReference>
<dbReference type="KEGG" id="mis:MICPUN_99653"/>
<gene>
    <name evidence="2" type="ORF">MICPUN_99653</name>
</gene>
<evidence type="ECO:0000313" key="3">
    <source>
        <dbReference type="Proteomes" id="UP000002009"/>
    </source>
</evidence>
<feature type="compositionally biased region" description="Polar residues" evidence="1">
    <location>
        <begin position="352"/>
        <end position="361"/>
    </location>
</feature>
<dbReference type="STRING" id="296587.C1E2I5"/>
<protein>
    <recommendedName>
        <fullName evidence="4">MSP domain-containing protein</fullName>
    </recommendedName>
</protein>
<feature type="compositionally biased region" description="Gly residues" evidence="1">
    <location>
        <begin position="953"/>
        <end position="971"/>
    </location>
</feature>
<dbReference type="eggNOG" id="ENOG502QT0T">
    <property type="taxonomic scope" value="Eukaryota"/>
</dbReference>
<name>C1E2I5_MICCC</name>
<feature type="compositionally biased region" description="Acidic residues" evidence="1">
    <location>
        <begin position="371"/>
        <end position="386"/>
    </location>
</feature>
<organism evidence="2 3">
    <name type="scientific">Micromonas commoda (strain RCC299 / NOUM17 / CCMP2709)</name>
    <name type="common">Picoplanktonic green alga</name>
    <dbReference type="NCBI Taxonomy" id="296587"/>
    <lineage>
        <taxon>Eukaryota</taxon>
        <taxon>Viridiplantae</taxon>
        <taxon>Chlorophyta</taxon>
        <taxon>Mamiellophyceae</taxon>
        <taxon>Mamiellales</taxon>
        <taxon>Mamiellaceae</taxon>
        <taxon>Micromonas</taxon>
    </lineage>
</organism>
<sequence>MAEAASIRPAAVDMPLVAEDEPHLEIPKNTLLRRVYARTGKVGDFAIKPHVMHFGGFEVGKVYTQRFTVTNAGRKSQRLQILEPSSEYFAVRWEGKGSLAPGMSDTVRVDFCADDLRYYYDCVRIRAGRDENAILPMHAYPTPNETKFPKHIDFGLCALGSTSQKTVRLSCKVPIAFEFELRLSTESAAFEVYPRSGEIPANGEVEICVSYTPRRLHTNTMTIQVFTGEFGGNTRPSVCQVRGTGFPSVARDKGVRALAGVTDDGPVDAGRLADGTAHPSVIRGVEGLGPSSMGGAGLDRFYASGRLGPGGGAGGGDAYTEYVKRVASKQHRQPPRGEKTGAGPRHRKLSKTLDSGRSSTLRVRDDPLDVSIEDEGDEDDGEEDVDGVFVPRRISGHGDVQYVLGQRKGKLRAKELREAVAIRESQSKTVRASLAGLALAAVEPSSSGEVREEGSSSGVFNFKHAVRDVQRAQTSTKGAPNAVFRALDDPNLDPRVKELIFEKEFERVRQYERVKDVTGCVAIGGDVLDPGDEAVVRLRREGRAAALNYYEISAAMARVSAGHETTLGASYEVVAGEPVALTGVAEPDYNENANDVWRMRRETLDRFVQAGRRVIIRNRAERRLRGIRALMATIGDKSRASAHVAKELMSGAGSGPGEDAELLEICKISEDRVVDFRFPVLIDSAFREWPTVDVANARIGDFEEFEPVPLIEPAEWRLKGHAGGVDGAASFTPLHGDGFQPRLVEFEPLYQGAEEEQGWDAIAPRGVLHPDDVSSPPRIPGAASAELTGETPLPPEVKPTMTRAWRPEDSAVCDGAQTAWGEDLHAAVRPATYGYRDSLTLEPVGCNALAALSSARGGEPGVQGVGPRFLSDEWVPRREAWRLPVHPPALMSGPLPEDLMTDEDGEGFGGTGEPVPPPGEMPTTESIRARFHVPGVPPSGRAATGTDAEPGAEEGGAGGVDGGADGGGDAAGGDAAEAEAPEEAKEAPTERERRTRDMDAELVGRREELLAKLRKRTEEYNALIVDPRLRWELV</sequence>
<dbReference type="GO" id="GO:0003341">
    <property type="term" value="P:cilium movement"/>
    <property type="evidence" value="ECO:0007669"/>
    <property type="project" value="InterPro"/>
</dbReference>
<dbReference type="InterPro" id="IPR029676">
    <property type="entry name" value="CFAP221"/>
</dbReference>
<dbReference type="PANTHER" id="PTHR46500">
    <property type="entry name" value="CILIA- AND FLAGELLA-ASSOCIATED PROTEIN 221"/>
    <property type="match status" value="1"/>
</dbReference>
<accession>C1E2I5</accession>
<dbReference type="Proteomes" id="UP000002009">
    <property type="component" value="Chromosome 3"/>
</dbReference>
<feature type="compositionally biased region" description="Basic and acidic residues" evidence="1">
    <location>
        <begin position="982"/>
        <end position="1000"/>
    </location>
</feature>
<dbReference type="PANTHER" id="PTHR46500:SF1">
    <property type="entry name" value="CILIA- AND FLAGELLA-ASSOCIATED PROTEIN 221"/>
    <property type="match status" value="1"/>
</dbReference>
<dbReference type="OMA" id="PAGFQYY"/>
<evidence type="ECO:0000313" key="2">
    <source>
        <dbReference type="EMBL" id="ACO62351.1"/>
    </source>
</evidence>
<feature type="region of interest" description="Disordered" evidence="1">
    <location>
        <begin position="774"/>
        <end position="796"/>
    </location>
</feature>
<dbReference type="OrthoDB" id="5538672at2759"/>
<dbReference type="Gene3D" id="2.60.40.10">
    <property type="entry name" value="Immunoglobulins"/>
    <property type="match status" value="2"/>
</dbReference>
<dbReference type="AlphaFoldDB" id="C1E2I5"/>
<dbReference type="GO" id="GO:0097729">
    <property type="term" value="C:9+2 motile cilium"/>
    <property type="evidence" value="ECO:0007669"/>
    <property type="project" value="TreeGrafter"/>
</dbReference>
<dbReference type="GeneID" id="8241853"/>
<keyword evidence="3" id="KW-1185">Reference proteome</keyword>